<evidence type="ECO:0000313" key="2">
    <source>
        <dbReference type="EMBL" id="KAJ7342607.1"/>
    </source>
</evidence>
<accession>A0AAD7EPZ4</accession>
<sequence>MKGNCPILITHPTMLELVLGRIDSVLLQTRRDVHATSSKRSLEAGGRRSRTWHAAHEGLFRETYSQCKIADHRQSIACSWREMKSARGGGTAREAAATVVSEATSVLNSDSRCKDNGSARNSQIWADSGGIEFASLNTFCARVSSVSASRHQFNNLFKDLLRCTVTGLGVVCQSFASFQFPLSPNSQLTDSNAGGTLRNGKIYTDFVEDAYLTHSSSAHFSDQSTLLRPWKKENVQSEPKASPWSWNHTPKANEKVHKKADATKVAATSRIRTKAEQMENEEPEFKAAAVKNWRRPSPKVKKMMEPKEEGELVKLFRQQKETGGRRVPLGAVDTNVAGSSASTDNGPPRAGKGPGRCWCWGLALGEKKLQKEIVNNGYDKNNRNVVEINSAITLWCEAAGRADLGVCAISSCDKEELGITVGENYVVRFKSNYVIQPNSVTGQKWAETGGVRQMAAYGGRLRDSGYPLGFNVQPQFNHTGPPAR</sequence>
<feature type="region of interest" description="Disordered" evidence="1">
    <location>
        <begin position="329"/>
        <end position="351"/>
    </location>
</feature>
<dbReference type="Proteomes" id="UP001218218">
    <property type="component" value="Unassembled WGS sequence"/>
</dbReference>
<keyword evidence="3" id="KW-1185">Reference proteome</keyword>
<organism evidence="2 3">
    <name type="scientific">Mycena albidolilacea</name>
    <dbReference type="NCBI Taxonomy" id="1033008"/>
    <lineage>
        <taxon>Eukaryota</taxon>
        <taxon>Fungi</taxon>
        <taxon>Dikarya</taxon>
        <taxon>Basidiomycota</taxon>
        <taxon>Agaricomycotina</taxon>
        <taxon>Agaricomycetes</taxon>
        <taxon>Agaricomycetidae</taxon>
        <taxon>Agaricales</taxon>
        <taxon>Marasmiineae</taxon>
        <taxon>Mycenaceae</taxon>
        <taxon>Mycena</taxon>
    </lineage>
</organism>
<evidence type="ECO:0000313" key="3">
    <source>
        <dbReference type="Proteomes" id="UP001218218"/>
    </source>
</evidence>
<dbReference type="AlphaFoldDB" id="A0AAD7EPZ4"/>
<feature type="compositionally biased region" description="Polar residues" evidence="1">
    <location>
        <begin position="336"/>
        <end position="345"/>
    </location>
</feature>
<evidence type="ECO:0000256" key="1">
    <source>
        <dbReference type="SAM" id="MobiDB-lite"/>
    </source>
</evidence>
<dbReference type="EMBL" id="JARIHO010000025">
    <property type="protein sequence ID" value="KAJ7342607.1"/>
    <property type="molecule type" value="Genomic_DNA"/>
</dbReference>
<name>A0AAD7EPZ4_9AGAR</name>
<reference evidence="2" key="1">
    <citation type="submission" date="2023-03" db="EMBL/GenBank/DDBJ databases">
        <title>Massive genome expansion in bonnet fungi (Mycena s.s.) driven by repeated elements and novel gene families across ecological guilds.</title>
        <authorList>
            <consortium name="Lawrence Berkeley National Laboratory"/>
            <person name="Harder C.B."/>
            <person name="Miyauchi S."/>
            <person name="Viragh M."/>
            <person name="Kuo A."/>
            <person name="Thoen E."/>
            <person name="Andreopoulos B."/>
            <person name="Lu D."/>
            <person name="Skrede I."/>
            <person name="Drula E."/>
            <person name="Henrissat B."/>
            <person name="Morin E."/>
            <person name="Kohler A."/>
            <person name="Barry K."/>
            <person name="LaButti K."/>
            <person name="Morin E."/>
            <person name="Salamov A."/>
            <person name="Lipzen A."/>
            <person name="Mereny Z."/>
            <person name="Hegedus B."/>
            <person name="Baldrian P."/>
            <person name="Stursova M."/>
            <person name="Weitz H."/>
            <person name="Taylor A."/>
            <person name="Grigoriev I.V."/>
            <person name="Nagy L.G."/>
            <person name="Martin F."/>
            <person name="Kauserud H."/>
        </authorList>
    </citation>
    <scope>NUCLEOTIDE SEQUENCE</scope>
    <source>
        <strain evidence="2">CBHHK002</strain>
    </source>
</reference>
<proteinExistence type="predicted"/>
<comment type="caution">
    <text evidence="2">The sequence shown here is derived from an EMBL/GenBank/DDBJ whole genome shotgun (WGS) entry which is preliminary data.</text>
</comment>
<gene>
    <name evidence="2" type="ORF">DFH08DRAFT_1012369</name>
</gene>
<protein>
    <submittedName>
        <fullName evidence="2">Uncharacterized protein</fullName>
    </submittedName>
</protein>